<protein>
    <submittedName>
        <fullName evidence="4">Uncharacterized protein LOC104588004</fullName>
    </submittedName>
</protein>
<accession>A0A1U7YX98</accession>
<dbReference type="eggNOG" id="ENOG502QQ3E">
    <property type="taxonomic scope" value="Eukaryota"/>
</dbReference>
<dbReference type="Pfam" id="PF12776">
    <property type="entry name" value="Myb_DNA-bind_3"/>
    <property type="match status" value="1"/>
</dbReference>
<gene>
    <name evidence="4" type="primary">LOC104588004</name>
</gene>
<dbReference type="Proteomes" id="UP000189703">
    <property type="component" value="Unplaced"/>
</dbReference>
<dbReference type="RefSeq" id="XP_010244095.1">
    <property type="nucleotide sequence ID" value="XM_010245793.2"/>
</dbReference>
<reference evidence="4" key="1">
    <citation type="submission" date="2025-08" db="UniProtKB">
        <authorList>
            <consortium name="RefSeq"/>
        </authorList>
    </citation>
    <scope>IDENTIFICATION</scope>
</reference>
<name>A0A1U7YX98_NELNU</name>
<dbReference type="InParanoid" id="A0A1U7YX98"/>
<dbReference type="OrthoDB" id="1922544at2759"/>
<evidence type="ECO:0000313" key="3">
    <source>
        <dbReference type="Proteomes" id="UP000189703"/>
    </source>
</evidence>
<feature type="region of interest" description="Disordered" evidence="1">
    <location>
        <begin position="147"/>
        <end position="223"/>
    </location>
</feature>
<dbReference type="OMA" id="QSSHYGE"/>
<dbReference type="PANTHER" id="PTHR47584:SF2">
    <property type="entry name" value="L10-INTERACTING MYB DOMAIN-CONTAINING PROTEIN-LIKE"/>
    <property type="match status" value="1"/>
</dbReference>
<sequence length="315" mass="35625">MDGQSSEYKLRQDRLRTRWTASLDKIFADLVVEQVQLGNKRTNNVFDKKTWKHIRDEFNRQTGLNFDKKQLRKHLVVLRTRYYNLKSVFDQDGFGLDGSQCMITNEFELGEQFIEVQPKPEAIRIKDCPIYEQLCTIFSEKGADGRYAQSSHYGESHKETTGMETPATASCPKSANTPFNPSRPSMFAQHDSSSPSRPDTLDGRKKRRSETQSGQGLRMRNCDGTTGDAIAEAMLEMAAASKLRAVAMTQANDQFSISGCIKALDEMQGVDQNIYFAALDLFENPNLRETFVSLKNEKRLAWLQGKCMALSGSMV</sequence>
<dbReference type="AlphaFoldDB" id="A0A1U7YX98"/>
<dbReference type="KEGG" id="nnu:104588004"/>
<evidence type="ECO:0000259" key="2">
    <source>
        <dbReference type="Pfam" id="PF12776"/>
    </source>
</evidence>
<dbReference type="InterPro" id="IPR045026">
    <property type="entry name" value="LIMYB"/>
</dbReference>
<feature type="domain" description="Myb/SANT-like" evidence="2">
    <location>
        <begin position="18"/>
        <end position="105"/>
    </location>
</feature>
<dbReference type="PANTHER" id="PTHR47584">
    <property type="match status" value="1"/>
</dbReference>
<feature type="compositionally biased region" description="Polar residues" evidence="1">
    <location>
        <begin position="167"/>
        <end position="183"/>
    </location>
</feature>
<proteinExistence type="predicted"/>
<dbReference type="GeneID" id="104588004"/>
<keyword evidence="3" id="KW-1185">Reference proteome</keyword>
<evidence type="ECO:0000256" key="1">
    <source>
        <dbReference type="SAM" id="MobiDB-lite"/>
    </source>
</evidence>
<organism evidence="3 4">
    <name type="scientific">Nelumbo nucifera</name>
    <name type="common">Sacred lotus</name>
    <dbReference type="NCBI Taxonomy" id="4432"/>
    <lineage>
        <taxon>Eukaryota</taxon>
        <taxon>Viridiplantae</taxon>
        <taxon>Streptophyta</taxon>
        <taxon>Embryophyta</taxon>
        <taxon>Tracheophyta</taxon>
        <taxon>Spermatophyta</taxon>
        <taxon>Magnoliopsida</taxon>
        <taxon>Proteales</taxon>
        <taxon>Nelumbonaceae</taxon>
        <taxon>Nelumbo</taxon>
    </lineage>
</organism>
<evidence type="ECO:0000313" key="4">
    <source>
        <dbReference type="RefSeq" id="XP_010244095.1"/>
    </source>
</evidence>
<dbReference type="InterPro" id="IPR024752">
    <property type="entry name" value="Myb/SANT-like_dom"/>
</dbReference>